<evidence type="ECO:0000256" key="1">
    <source>
        <dbReference type="ARBA" id="ARBA00022679"/>
    </source>
</evidence>
<dbReference type="Gene3D" id="1.10.510.10">
    <property type="entry name" value="Transferase(Phosphotransferase) domain 1"/>
    <property type="match status" value="1"/>
</dbReference>
<feature type="compositionally biased region" description="Polar residues" evidence="5">
    <location>
        <begin position="119"/>
        <end position="128"/>
    </location>
</feature>
<dbReference type="PIRSF" id="PIRSF000654">
    <property type="entry name" value="Integrin-linked_kinase"/>
    <property type="match status" value="1"/>
</dbReference>
<dbReference type="InterPro" id="IPR000719">
    <property type="entry name" value="Prot_kinase_dom"/>
</dbReference>
<protein>
    <recommendedName>
        <fullName evidence="6">Protein kinase domain-containing protein</fullName>
    </recommendedName>
</protein>
<evidence type="ECO:0000259" key="6">
    <source>
        <dbReference type="PROSITE" id="PS50011"/>
    </source>
</evidence>
<dbReference type="AlphaFoldDB" id="A0A0C3LBV7"/>
<evidence type="ECO:0000256" key="4">
    <source>
        <dbReference type="ARBA" id="ARBA00022840"/>
    </source>
</evidence>
<keyword evidence="1" id="KW-0808">Transferase</keyword>
<dbReference type="EMBL" id="KN822963">
    <property type="protein sequence ID" value="KIO31373.1"/>
    <property type="molecule type" value="Genomic_DNA"/>
</dbReference>
<dbReference type="PANTHER" id="PTHR44329">
    <property type="entry name" value="SERINE/THREONINE-PROTEIN KINASE TNNI3K-RELATED"/>
    <property type="match status" value="1"/>
</dbReference>
<keyword evidence="4" id="KW-0067">ATP-binding</keyword>
<dbReference type="InterPro" id="IPR001245">
    <property type="entry name" value="Ser-Thr/Tyr_kinase_cat_dom"/>
</dbReference>
<evidence type="ECO:0000256" key="2">
    <source>
        <dbReference type="ARBA" id="ARBA00022741"/>
    </source>
</evidence>
<dbReference type="GO" id="GO:0004674">
    <property type="term" value="F:protein serine/threonine kinase activity"/>
    <property type="evidence" value="ECO:0007669"/>
    <property type="project" value="TreeGrafter"/>
</dbReference>
<name>A0A0C3LBV7_9AGAM</name>
<dbReference type="InterPro" id="IPR051681">
    <property type="entry name" value="Ser/Thr_Kinases-Pseudokinases"/>
</dbReference>
<proteinExistence type="predicted"/>
<dbReference type="InterPro" id="IPR011009">
    <property type="entry name" value="Kinase-like_dom_sf"/>
</dbReference>
<accession>A0A0C3LBV7</accession>
<feature type="domain" description="Protein kinase" evidence="6">
    <location>
        <begin position="1"/>
        <end position="241"/>
    </location>
</feature>
<dbReference type="PROSITE" id="PS50011">
    <property type="entry name" value="PROTEIN_KINASE_DOM"/>
    <property type="match status" value="1"/>
</dbReference>
<dbReference type="GO" id="GO:0005524">
    <property type="term" value="F:ATP binding"/>
    <property type="evidence" value="ECO:0007669"/>
    <property type="project" value="UniProtKB-KW"/>
</dbReference>
<dbReference type="Pfam" id="PF07714">
    <property type="entry name" value="PK_Tyr_Ser-Thr"/>
    <property type="match status" value="1"/>
</dbReference>
<keyword evidence="3" id="KW-0418">Kinase</keyword>
<dbReference type="PROSITE" id="PS00108">
    <property type="entry name" value="PROTEIN_KINASE_ST"/>
    <property type="match status" value="1"/>
</dbReference>
<dbReference type="SUPFAM" id="SSF56112">
    <property type="entry name" value="Protein kinase-like (PK-like)"/>
    <property type="match status" value="1"/>
</dbReference>
<keyword evidence="8" id="KW-1185">Reference proteome</keyword>
<dbReference type="SMART" id="SM00220">
    <property type="entry name" value="S_TKc"/>
    <property type="match status" value="1"/>
</dbReference>
<organism evidence="7 8">
    <name type="scientific">Tulasnella calospora MUT 4182</name>
    <dbReference type="NCBI Taxonomy" id="1051891"/>
    <lineage>
        <taxon>Eukaryota</taxon>
        <taxon>Fungi</taxon>
        <taxon>Dikarya</taxon>
        <taxon>Basidiomycota</taxon>
        <taxon>Agaricomycotina</taxon>
        <taxon>Agaricomycetes</taxon>
        <taxon>Cantharellales</taxon>
        <taxon>Tulasnellaceae</taxon>
        <taxon>Tulasnella</taxon>
    </lineage>
</organism>
<gene>
    <name evidence="7" type="ORF">M407DRAFT_219731</name>
</gene>
<dbReference type="OrthoDB" id="6114964at2759"/>
<reference evidence="7 8" key="1">
    <citation type="submission" date="2014-04" db="EMBL/GenBank/DDBJ databases">
        <authorList>
            <consortium name="DOE Joint Genome Institute"/>
            <person name="Kuo A."/>
            <person name="Girlanda M."/>
            <person name="Perotto S."/>
            <person name="Kohler A."/>
            <person name="Nagy L.G."/>
            <person name="Floudas D."/>
            <person name="Copeland A."/>
            <person name="Barry K.W."/>
            <person name="Cichocki N."/>
            <person name="Veneault-Fourrey C."/>
            <person name="LaButti K."/>
            <person name="Lindquist E.A."/>
            <person name="Lipzen A."/>
            <person name="Lundell T."/>
            <person name="Morin E."/>
            <person name="Murat C."/>
            <person name="Sun H."/>
            <person name="Tunlid A."/>
            <person name="Henrissat B."/>
            <person name="Grigoriev I.V."/>
            <person name="Hibbett D.S."/>
            <person name="Martin F."/>
            <person name="Nordberg H.P."/>
            <person name="Cantor M.N."/>
            <person name="Hua S.X."/>
        </authorList>
    </citation>
    <scope>NUCLEOTIDE SEQUENCE [LARGE SCALE GENOMIC DNA]</scope>
    <source>
        <strain evidence="7 8">MUT 4182</strain>
    </source>
</reference>
<feature type="region of interest" description="Disordered" evidence="5">
    <location>
        <begin position="118"/>
        <end position="143"/>
    </location>
</feature>
<evidence type="ECO:0000256" key="3">
    <source>
        <dbReference type="ARBA" id="ARBA00022777"/>
    </source>
</evidence>
<keyword evidence="2" id="KW-0547">Nucleotide-binding</keyword>
<dbReference type="InterPro" id="IPR008271">
    <property type="entry name" value="Ser/Thr_kinase_AS"/>
</dbReference>
<dbReference type="HOGENOM" id="CLU_000288_7_18_1"/>
<feature type="compositionally biased region" description="Basic and acidic residues" evidence="5">
    <location>
        <begin position="131"/>
        <end position="143"/>
    </location>
</feature>
<evidence type="ECO:0000313" key="8">
    <source>
        <dbReference type="Proteomes" id="UP000054248"/>
    </source>
</evidence>
<evidence type="ECO:0000313" key="7">
    <source>
        <dbReference type="EMBL" id="KIO31373.1"/>
    </source>
</evidence>
<dbReference type="PANTHER" id="PTHR44329:SF288">
    <property type="entry name" value="MITOGEN-ACTIVATED PROTEIN KINASE KINASE KINASE 20"/>
    <property type="match status" value="1"/>
</dbReference>
<evidence type="ECO:0000256" key="5">
    <source>
        <dbReference type="SAM" id="MobiDB-lite"/>
    </source>
</evidence>
<dbReference type="Proteomes" id="UP000054248">
    <property type="component" value="Unassembled WGS sequence"/>
</dbReference>
<dbReference type="STRING" id="1051891.A0A0C3LBV7"/>
<reference evidence="8" key="2">
    <citation type="submission" date="2015-01" db="EMBL/GenBank/DDBJ databases">
        <title>Evolutionary Origins and Diversification of the Mycorrhizal Mutualists.</title>
        <authorList>
            <consortium name="DOE Joint Genome Institute"/>
            <consortium name="Mycorrhizal Genomics Consortium"/>
            <person name="Kohler A."/>
            <person name="Kuo A."/>
            <person name="Nagy L.G."/>
            <person name="Floudas D."/>
            <person name="Copeland A."/>
            <person name="Barry K.W."/>
            <person name="Cichocki N."/>
            <person name="Veneault-Fourrey C."/>
            <person name="LaButti K."/>
            <person name="Lindquist E.A."/>
            <person name="Lipzen A."/>
            <person name="Lundell T."/>
            <person name="Morin E."/>
            <person name="Murat C."/>
            <person name="Riley R."/>
            <person name="Ohm R."/>
            <person name="Sun H."/>
            <person name="Tunlid A."/>
            <person name="Henrissat B."/>
            <person name="Grigoriev I.V."/>
            <person name="Hibbett D.S."/>
            <person name="Martin F."/>
        </authorList>
    </citation>
    <scope>NUCLEOTIDE SEQUENCE [LARGE SCALE GENOMIC DNA]</scope>
    <source>
        <strain evidence="8">MUT 4182</strain>
    </source>
</reference>
<sequence length="265" mass="29606">MTSVTQCTTLTRPAQELTHEVQVMAGLSHENIVRFTGFIEDFENGKAWIVLSWEPNGNLTPNLQWKLFQIKDTFAGLEYLHTRQPPICHGDLKSLNILVSASYHAIITDFGSARLLNDPSDNGSNKASGQEVERNPSTEKDCSPIHLAATGSLGSRPSLPSDIWAAGWVCWEIMTDQLPFPELNSPDVIATMVVEGNVPSAREDAQLSQIVALSSLMKDCWAFNPKDRPTTSKCYREVTWMVSRPYSSHEKSLCKFLDHSHQHRP</sequence>